<dbReference type="Proteomes" id="UP000183639">
    <property type="component" value="Unassembled WGS sequence"/>
</dbReference>
<accession>A0A1I3FEC8</accession>
<proteinExistence type="predicted"/>
<protein>
    <submittedName>
        <fullName evidence="1">Uncharacterized protein</fullName>
    </submittedName>
</protein>
<evidence type="ECO:0000313" key="1">
    <source>
        <dbReference type="EMBL" id="SFI09281.1"/>
    </source>
</evidence>
<name>A0A1I3FEC8_SELRU</name>
<evidence type="ECO:0000313" key="2">
    <source>
        <dbReference type="Proteomes" id="UP000183639"/>
    </source>
</evidence>
<reference evidence="1 2" key="1">
    <citation type="submission" date="2016-10" db="EMBL/GenBank/DDBJ databases">
        <authorList>
            <person name="de Groot N.N."/>
        </authorList>
    </citation>
    <scope>NUCLEOTIDE SEQUENCE [LARGE SCALE GENOMIC DNA]</scope>
    <source>
        <strain evidence="1 2">Z108</strain>
    </source>
</reference>
<dbReference type="RefSeq" id="WP_255449334.1">
    <property type="nucleotide sequence ID" value="NZ_FOQK01000014.1"/>
</dbReference>
<organism evidence="1 2">
    <name type="scientific">Selenomonas ruminantium</name>
    <dbReference type="NCBI Taxonomy" id="971"/>
    <lineage>
        <taxon>Bacteria</taxon>
        <taxon>Bacillati</taxon>
        <taxon>Bacillota</taxon>
        <taxon>Negativicutes</taxon>
        <taxon>Selenomonadales</taxon>
        <taxon>Selenomonadaceae</taxon>
        <taxon>Selenomonas</taxon>
    </lineage>
</organism>
<gene>
    <name evidence="1" type="ORF">SAMN04487861_11448</name>
</gene>
<dbReference type="EMBL" id="FOQK01000014">
    <property type="protein sequence ID" value="SFI09281.1"/>
    <property type="molecule type" value="Genomic_DNA"/>
</dbReference>
<dbReference type="AlphaFoldDB" id="A0A1I3FEC8"/>
<sequence length="88" mass="10400">MIVTDIKTVDAAEDLIRRHTQNRPEKPRSVQEISARYRQAIKQYQVLMHAEIDNREQRVMLYSEIKTLGWCLGRDEHKVVKDINTPQP</sequence>